<dbReference type="PROSITE" id="PS00409">
    <property type="entry name" value="PROKAR_NTER_METHYL"/>
    <property type="match status" value="1"/>
</dbReference>
<organism evidence="1 2">
    <name type="scientific">Fimbriimonas ginsengisoli Gsoil 348</name>
    <dbReference type="NCBI Taxonomy" id="661478"/>
    <lineage>
        <taxon>Bacteria</taxon>
        <taxon>Bacillati</taxon>
        <taxon>Armatimonadota</taxon>
        <taxon>Fimbriimonadia</taxon>
        <taxon>Fimbriimonadales</taxon>
        <taxon>Fimbriimonadaceae</taxon>
        <taxon>Fimbriimonas</taxon>
    </lineage>
</organism>
<dbReference type="EMBL" id="CP007139">
    <property type="protein sequence ID" value="AIE83819.1"/>
    <property type="molecule type" value="Genomic_DNA"/>
</dbReference>
<dbReference type="Proteomes" id="UP000027982">
    <property type="component" value="Chromosome"/>
</dbReference>
<protein>
    <recommendedName>
        <fullName evidence="3">Prepilin-type N-terminal cleavage/methylation domain-containing protein</fullName>
    </recommendedName>
</protein>
<proteinExistence type="predicted"/>
<dbReference type="STRING" id="661478.OP10G_0451"/>
<sequence>MPNRRGFTLIELLVVIAIIAILAAILFPVFAQAKAAAKKTTSLSNLKQQSLAVIMYAGDVDDMAPPATAWNPADSPGDFPLNFGNGYAAPWNWLVLPYIKAGAIFVDPQGPSTPNFANNVTLTQILYPSYGYNYVWLSPWDGVRQTPISMTSLDRPAETVMISGKWTNPETDLGDQFLGFQFDYKSDGPLLNFTVEAPNCYDIPQACVNNWGVDSFQSIKTNIAGRDTGANSLRTANQAVVAWIDGHVKAMSPGALAAGTTWTPTSKPEDLKYTADYQQKYLWGAH</sequence>
<dbReference type="AlphaFoldDB" id="A0A068NQC6"/>
<name>A0A068NQC6_FIMGI</name>
<accession>A0A068NQC6</accession>
<gene>
    <name evidence="1" type="ORF">OP10G_0451</name>
</gene>
<evidence type="ECO:0000313" key="1">
    <source>
        <dbReference type="EMBL" id="AIE83819.1"/>
    </source>
</evidence>
<keyword evidence="2" id="KW-1185">Reference proteome</keyword>
<dbReference type="PANTHER" id="PTHR30093">
    <property type="entry name" value="GENERAL SECRETION PATHWAY PROTEIN G"/>
    <property type="match status" value="1"/>
</dbReference>
<dbReference type="KEGG" id="fgi:OP10G_0451"/>
<dbReference type="NCBIfam" id="TIGR02532">
    <property type="entry name" value="IV_pilin_GFxxxE"/>
    <property type="match status" value="1"/>
</dbReference>
<dbReference type="eggNOG" id="COG4968">
    <property type="taxonomic scope" value="Bacteria"/>
</dbReference>
<dbReference type="OrthoDB" id="275178at2"/>
<dbReference type="SUPFAM" id="SSF54523">
    <property type="entry name" value="Pili subunits"/>
    <property type="match status" value="1"/>
</dbReference>
<dbReference type="HOGENOM" id="CLU_041661_1_0_0"/>
<dbReference type="InterPro" id="IPR012902">
    <property type="entry name" value="N_methyl_site"/>
</dbReference>
<evidence type="ECO:0000313" key="2">
    <source>
        <dbReference type="Proteomes" id="UP000027982"/>
    </source>
</evidence>
<reference evidence="1 2" key="1">
    <citation type="journal article" date="2014" name="PLoS ONE">
        <title>The first complete genome sequence of the class fimbriimonadia in the phylum armatimonadetes.</title>
        <authorList>
            <person name="Hu Z.Y."/>
            <person name="Wang Y.Z."/>
            <person name="Im W.T."/>
            <person name="Wang S.Y."/>
            <person name="Zhao G.P."/>
            <person name="Zheng H.J."/>
            <person name="Quan Z.X."/>
        </authorList>
    </citation>
    <scope>NUCLEOTIDE SEQUENCE [LARGE SCALE GENOMIC DNA]</scope>
    <source>
        <strain evidence="1">Gsoil 348</strain>
    </source>
</reference>
<dbReference type="Pfam" id="PF07963">
    <property type="entry name" value="N_methyl"/>
    <property type="match status" value="1"/>
</dbReference>
<evidence type="ECO:0008006" key="3">
    <source>
        <dbReference type="Google" id="ProtNLM"/>
    </source>
</evidence>
<dbReference type="InterPro" id="IPR045584">
    <property type="entry name" value="Pilin-like"/>
</dbReference>
<dbReference type="Gene3D" id="3.30.700.10">
    <property type="entry name" value="Glycoprotein, Type 4 Pilin"/>
    <property type="match status" value="1"/>
</dbReference>
<dbReference type="RefSeq" id="WP_025227519.1">
    <property type="nucleotide sequence ID" value="NZ_CP007139.1"/>
</dbReference>